<dbReference type="GO" id="GO:0016787">
    <property type="term" value="F:hydrolase activity"/>
    <property type="evidence" value="ECO:0007669"/>
    <property type="project" value="UniProtKB-KW"/>
</dbReference>
<accession>A0AAW8USJ2</accession>
<gene>
    <name evidence="4" type="ORF">GFU50_03445</name>
    <name evidence="3" type="ORF">P7I32_13360</name>
</gene>
<evidence type="ECO:0000313" key="5">
    <source>
        <dbReference type="Proteomes" id="UP000422837"/>
    </source>
</evidence>
<name>A0AAW8USJ2_ENTCA</name>
<evidence type="ECO:0000259" key="2">
    <source>
        <dbReference type="Pfam" id="PF20434"/>
    </source>
</evidence>
<dbReference type="InterPro" id="IPR049492">
    <property type="entry name" value="BD-FAE-like_dom"/>
</dbReference>
<dbReference type="PANTHER" id="PTHR48081:SF6">
    <property type="entry name" value="PEPTIDASE S9 PROLYL OLIGOPEPTIDASE CATALYTIC DOMAIN-CONTAINING PROTEIN"/>
    <property type="match status" value="1"/>
</dbReference>
<feature type="domain" description="BD-FAE-like" evidence="2">
    <location>
        <begin position="30"/>
        <end position="243"/>
    </location>
</feature>
<dbReference type="EMBL" id="CP046123">
    <property type="protein sequence ID" value="QGN28614.1"/>
    <property type="molecule type" value="Genomic_DNA"/>
</dbReference>
<dbReference type="Gene3D" id="3.40.50.1820">
    <property type="entry name" value="alpha/beta hydrolase"/>
    <property type="match status" value="1"/>
</dbReference>
<proteinExistence type="predicted"/>
<dbReference type="AlphaFoldDB" id="A0AAW8USJ2"/>
<sequence length="299" mass="34014">MKVFTTLLYDNKPNVSYTSYLHEGSEEIDKDRQFPAMIICGGGAYLGISDREKEPVALHYLQAGFQVFVLDYQTEATGNAQYPNPLLDLAMLMKQIRLQGETWQIDNDKIAIIGFSAGANLCAQLATHWHNRWLAEGVGTGDNQLLKPNAVILAYPLLDFIVQEKYANLDPRIDLSLSYTDTTKRDFMHHANKVFLGKEYTENRMKEASPYYFLSGKTPPTFLWTTAQDDLVYPQQCLRYANKMMELGVPVELHLFEEGQHGLSLGTYQASGDPTLQNADVAQWQNLALRFLHRRFGEF</sequence>
<dbReference type="Proteomes" id="UP001268896">
    <property type="component" value="Unassembled WGS sequence"/>
</dbReference>
<evidence type="ECO:0000313" key="3">
    <source>
        <dbReference type="EMBL" id="MDT2965598.1"/>
    </source>
</evidence>
<evidence type="ECO:0000256" key="1">
    <source>
        <dbReference type="ARBA" id="ARBA00022801"/>
    </source>
</evidence>
<evidence type="ECO:0000313" key="4">
    <source>
        <dbReference type="EMBL" id="QGN28614.1"/>
    </source>
</evidence>
<dbReference type="InterPro" id="IPR050300">
    <property type="entry name" value="GDXG_lipolytic_enzyme"/>
</dbReference>
<dbReference type="RefSeq" id="WP_010747595.1">
    <property type="nucleotide sequence ID" value="NZ_CABGTX010000007.1"/>
</dbReference>
<reference evidence="4 5" key="1">
    <citation type="submission" date="2019-11" db="EMBL/GenBank/DDBJ databases">
        <title>Detection and genome characteristic of a blood enterococcus casselifavus isolate from Zhengzhou,china.</title>
        <authorList>
            <person name="Wen P."/>
        </authorList>
    </citation>
    <scope>NUCLEOTIDE SEQUENCE [LARGE SCALE GENOMIC DNA]</scope>
    <source>
        <strain evidence="4 5">EC291</strain>
    </source>
</reference>
<dbReference type="Pfam" id="PF20434">
    <property type="entry name" value="BD-FAE"/>
    <property type="match status" value="1"/>
</dbReference>
<reference evidence="3" key="2">
    <citation type="submission" date="2023-03" db="EMBL/GenBank/DDBJ databases">
        <authorList>
            <person name="Shen W."/>
            <person name="Cai J."/>
        </authorList>
    </citation>
    <scope>NUCLEOTIDE SEQUENCE</scope>
    <source>
        <strain evidence="3">K72-2</strain>
    </source>
</reference>
<dbReference type="Proteomes" id="UP000422837">
    <property type="component" value="Chromosome"/>
</dbReference>
<keyword evidence="1 3" id="KW-0378">Hydrolase</keyword>
<dbReference type="InterPro" id="IPR029058">
    <property type="entry name" value="AB_hydrolase_fold"/>
</dbReference>
<dbReference type="SUPFAM" id="SSF53474">
    <property type="entry name" value="alpha/beta-Hydrolases"/>
    <property type="match status" value="1"/>
</dbReference>
<organism evidence="3 6">
    <name type="scientific">Enterococcus casseliflavus</name>
    <name type="common">Enterococcus flavescens</name>
    <dbReference type="NCBI Taxonomy" id="37734"/>
    <lineage>
        <taxon>Bacteria</taxon>
        <taxon>Bacillati</taxon>
        <taxon>Bacillota</taxon>
        <taxon>Bacilli</taxon>
        <taxon>Lactobacillales</taxon>
        <taxon>Enterococcaceae</taxon>
        <taxon>Enterococcus</taxon>
    </lineage>
</organism>
<dbReference type="EMBL" id="JARQDV010000009">
    <property type="protein sequence ID" value="MDT2965598.1"/>
    <property type="molecule type" value="Genomic_DNA"/>
</dbReference>
<dbReference type="PANTHER" id="PTHR48081">
    <property type="entry name" value="AB HYDROLASE SUPERFAMILY PROTEIN C4A8.06C"/>
    <property type="match status" value="1"/>
</dbReference>
<protein>
    <submittedName>
        <fullName evidence="3 4">Alpha/beta hydrolase</fullName>
    </submittedName>
</protein>
<evidence type="ECO:0000313" key="6">
    <source>
        <dbReference type="Proteomes" id="UP001268896"/>
    </source>
</evidence>